<reference evidence="1 2" key="1">
    <citation type="journal article" date="2020" name="Int. J. Syst. Evol. Microbiol.">
        <title>Paraburkholderia madseniana sp. nov., a phenolic acid-degrading bacterium isolated from acidic forest soil.</title>
        <authorList>
            <person name="Wilhelm R.C."/>
            <person name="Murphy S.J.L."/>
            <person name="Feriancek N.M."/>
            <person name="Karasz D.C."/>
            <person name="DeRito C.M."/>
            <person name="Newman J.D."/>
            <person name="Buckley D.H."/>
        </authorList>
    </citation>
    <scope>NUCLEOTIDE SEQUENCE [LARGE SCALE GENOMIC DNA]</scope>
    <source>
        <strain evidence="1 2">RP11</strain>
    </source>
</reference>
<evidence type="ECO:0000313" key="1">
    <source>
        <dbReference type="EMBL" id="KAE8754036.1"/>
    </source>
</evidence>
<comment type="caution">
    <text evidence="1">The sequence shown here is derived from an EMBL/GenBank/DDBJ whole genome shotgun (WGS) entry which is preliminary data.</text>
</comment>
<evidence type="ECO:0000313" key="2">
    <source>
        <dbReference type="Proteomes" id="UP000463700"/>
    </source>
</evidence>
<dbReference type="AlphaFoldDB" id="A0A6N6W0Y8"/>
<dbReference type="EMBL" id="VOSW01000151">
    <property type="protein sequence ID" value="KAE8754036.1"/>
    <property type="molecule type" value="Genomic_DNA"/>
</dbReference>
<gene>
    <name evidence="1" type="ORF">FSO04_41900</name>
</gene>
<protein>
    <submittedName>
        <fullName evidence="1">Uncharacterized protein</fullName>
    </submittedName>
</protein>
<organism evidence="1 2">
    <name type="scientific">Paraburkholderia madseniana</name>
    <dbReference type="NCBI Taxonomy" id="2599607"/>
    <lineage>
        <taxon>Bacteria</taxon>
        <taxon>Pseudomonadati</taxon>
        <taxon>Pseudomonadota</taxon>
        <taxon>Betaproteobacteria</taxon>
        <taxon>Burkholderiales</taxon>
        <taxon>Burkholderiaceae</taxon>
        <taxon>Paraburkholderia</taxon>
    </lineage>
</organism>
<accession>A0A6N6W0Y8</accession>
<proteinExistence type="predicted"/>
<name>A0A6N6W0Y8_9BURK</name>
<sequence length="249" mass="26463">MTESRSAADAGAVTVPLQLTTTQNAAYTSSDLPDLSPCNWATVYGPEGHTVDCSVGSGGEIWSPDGKTSYGTGPYSPTLEFDPNVKHGLARFRITAKDSTFAAAEKLLAVTVFAQDRQDPSNQAPAGSATFQEFYDGGDTHFVGYNYTSGAPNDGVTPCSVYMQVDPEVDGKDRITYVLVTVDGHATIKNADPQYPQWRKVPLSSDGCATVDILDKTVEVVNVTLGLPQSPDSDSIGPFQTGFTVFSKT</sequence>
<dbReference type="RefSeq" id="WP_154567246.1">
    <property type="nucleotide sequence ID" value="NZ_VOSW01000151.1"/>
</dbReference>
<dbReference type="Proteomes" id="UP000463700">
    <property type="component" value="Unassembled WGS sequence"/>
</dbReference>
<dbReference type="OrthoDB" id="9120354at2"/>